<evidence type="ECO:0000256" key="1">
    <source>
        <dbReference type="SAM" id="Phobius"/>
    </source>
</evidence>
<dbReference type="Pfam" id="PF06713">
    <property type="entry name" value="bPH_4"/>
    <property type="match status" value="1"/>
</dbReference>
<name>J9FMN9_9ZZZZ</name>
<feature type="transmembrane region" description="Helical" evidence="1">
    <location>
        <begin position="12"/>
        <end position="33"/>
    </location>
</feature>
<sequence length="123" mass="14231">MALILFAVNGMAALWCKFALVGLLLFLLLIVLIEQIIHTTYTLTADGFLEVYQGRFMRKKVIPFASLRSVRPCRSMRVGRWAVTHYVLVEYGKGKYVSLMPVKEREFLDALKKRMLQAMEEEE</sequence>
<evidence type="ECO:0000259" key="2">
    <source>
        <dbReference type="Pfam" id="PF06713"/>
    </source>
</evidence>
<dbReference type="AlphaFoldDB" id="J9FMN9"/>
<organism evidence="3">
    <name type="scientific">gut metagenome</name>
    <dbReference type="NCBI Taxonomy" id="749906"/>
    <lineage>
        <taxon>unclassified sequences</taxon>
        <taxon>metagenomes</taxon>
        <taxon>organismal metagenomes</taxon>
    </lineage>
</organism>
<feature type="domain" description="Uncharacterized protein YyaB-like PH" evidence="2">
    <location>
        <begin position="39"/>
        <end position="115"/>
    </location>
</feature>
<keyword evidence="1" id="KW-0812">Transmembrane</keyword>
<keyword evidence="1" id="KW-1133">Transmembrane helix</keyword>
<dbReference type="InterPro" id="IPR009589">
    <property type="entry name" value="PH_YyaB-like"/>
</dbReference>
<dbReference type="GO" id="GO:0030153">
    <property type="term" value="P:bacteriocin immunity"/>
    <property type="evidence" value="ECO:0007669"/>
    <property type="project" value="InterPro"/>
</dbReference>
<accession>J9FMN9</accession>
<proteinExistence type="predicted"/>
<reference evidence="3" key="1">
    <citation type="journal article" date="2012" name="PLoS ONE">
        <title>Gene sets for utilization of primary and secondary nutrition supplies in the distal gut of endangered iberian lynx.</title>
        <authorList>
            <person name="Alcaide M."/>
            <person name="Messina E."/>
            <person name="Richter M."/>
            <person name="Bargiela R."/>
            <person name="Peplies J."/>
            <person name="Huws S.A."/>
            <person name="Newbold C.J."/>
            <person name="Golyshin P.N."/>
            <person name="Simon M.A."/>
            <person name="Lopez G."/>
            <person name="Yakimov M.M."/>
            <person name="Ferrer M."/>
        </authorList>
    </citation>
    <scope>NUCLEOTIDE SEQUENCE</scope>
</reference>
<evidence type="ECO:0000313" key="3">
    <source>
        <dbReference type="EMBL" id="EJW90877.1"/>
    </source>
</evidence>
<protein>
    <submittedName>
        <fullName evidence="3">Protein containing DUF1200</fullName>
    </submittedName>
</protein>
<keyword evidence="1" id="KW-0472">Membrane</keyword>
<dbReference type="EMBL" id="AMCI01008559">
    <property type="protein sequence ID" value="EJW90877.1"/>
    <property type="molecule type" value="Genomic_DNA"/>
</dbReference>
<gene>
    <name evidence="3" type="ORF">EVA_21037</name>
</gene>
<comment type="caution">
    <text evidence="3">The sequence shown here is derived from an EMBL/GenBank/DDBJ whole genome shotgun (WGS) entry which is preliminary data.</text>
</comment>